<evidence type="ECO:0000313" key="2">
    <source>
        <dbReference type="Proteomes" id="UP000215127"/>
    </source>
</evidence>
<protein>
    <submittedName>
        <fullName evidence="1">Uncharacterized protein</fullName>
    </submittedName>
</protein>
<sequence length="71" mass="8153">MNWRTTRSNPFHSFHAKLRQRHGSLLFIIKATATSTPHTRSVTPTWTPVALCTPIRISIRHFAGVDRCRRG</sequence>
<gene>
    <name evidence="1" type="ORF">ZT3D7_G1086</name>
</gene>
<dbReference type="AlphaFoldDB" id="A0A1X7RFE4"/>
<name>A0A1X7RFE4_ZYMT9</name>
<dbReference type="Proteomes" id="UP000215127">
    <property type="component" value="Chromosome 1"/>
</dbReference>
<organism evidence="1 2">
    <name type="scientific">Zymoseptoria tritici (strain ST99CH_3D7)</name>
    <dbReference type="NCBI Taxonomy" id="1276538"/>
    <lineage>
        <taxon>Eukaryota</taxon>
        <taxon>Fungi</taxon>
        <taxon>Dikarya</taxon>
        <taxon>Ascomycota</taxon>
        <taxon>Pezizomycotina</taxon>
        <taxon>Dothideomycetes</taxon>
        <taxon>Dothideomycetidae</taxon>
        <taxon>Mycosphaerellales</taxon>
        <taxon>Mycosphaerellaceae</taxon>
        <taxon>Zymoseptoria</taxon>
    </lineage>
</organism>
<accession>A0A1X7RFE4</accession>
<dbReference type="EMBL" id="LT853692">
    <property type="protein sequence ID" value="SMQ45941.1"/>
    <property type="molecule type" value="Genomic_DNA"/>
</dbReference>
<proteinExistence type="predicted"/>
<evidence type="ECO:0000313" key="1">
    <source>
        <dbReference type="EMBL" id="SMQ45941.1"/>
    </source>
</evidence>
<reference evidence="1 2" key="1">
    <citation type="submission" date="2016-06" db="EMBL/GenBank/DDBJ databases">
        <authorList>
            <person name="Kjaerup R.B."/>
            <person name="Dalgaard T.S."/>
            <person name="Juul-Madsen H.R."/>
        </authorList>
    </citation>
    <scope>NUCLEOTIDE SEQUENCE [LARGE SCALE GENOMIC DNA]</scope>
</reference>
<keyword evidence="2" id="KW-1185">Reference proteome</keyword>